<feature type="region of interest" description="Disordered" evidence="1">
    <location>
        <begin position="1"/>
        <end position="41"/>
    </location>
</feature>
<comment type="caution">
    <text evidence="2">The sequence shown here is derived from an EMBL/GenBank/DDBJ whole genome shotgun (WGS) entry which is preliminary data.</text>
</comment>
<dbReference type="EMBL" id="RRCN01000001">
    <property type="protein sequence ID" value="RRJ62438.1"/>
    <property type="molecule type" value="Genomic_DNA"/>
</dbReference>
<keyword evidence="3" id="KW-1185">Reference proteome</keyword>
<evidence type="ECO:0008006" key="4">
    <source>
        <dbReference type="Google" id="ProtNLM"/>
    </source>
</evidence>
<gene>
    <name evidence="2" type="ORF">EHV15_05340</name>
</gene>
<dbReference type="AlphaFoldDB" id="A0A3P3TYU1"/>
<evidence type="ECO:0000313" key="3">
    <source>
        <dbReference type="Proteomes" id="UP000267017"/>
    </source>
</evidence>
<protein>
    <recommendedName>
        <fullName evidence="4">HNH endonuclease</fullName>
    </recommendedName>
</protein>
<evidence type="ECO:0000256" key="1">
    <source>
        <dbReference type="SAM" id="MobiDB-lite"/>
    </source>
</evidence>
<sequence>MYDFGFHPAPKPGKTERRNKVETPSRKRKKKESELTKEQVREEVKKRDGNWCLISGKPGPGLHLHRVEYGGMGGGGGKYEVWNCVLLSNEMHQIVHSNKKVFMPLLIQYLNAKKHGQDPSNILAKLRSKAKE</sequence>
<dbReference type="RefSeq" id="WP_128630325.1">
    <property type="nucleotide sequence ID" value="NZ_RRCN01000001.1"/>
</dbReference>
<accession>A0A3P3TYU1</accession>
<name>A0A3P3TYU1_9BACL</name>
<dbReference type="OrthoDB" id="2622925at2"/>
<evidence type="ECO:0000313" key="2">
    <source>
        <dbReference type="EMBL" id="RRJ62438.1"/>
    </source>
</evidence>
<feature type="compositionally biased region" description="Basic and acidic residues" evidence="1">
    <location>
        <begin position="13"/>
        <end position="41"/>
    </location>
</feature>
<dbReference type="Proteomes" id="UP000267017">
    <property type="component" value="Unassembled WGS sequence"/>
</dbReference>
<reference evidence="2 3" key="1">
    <citation type="submission" date="2018-11" db="EMBL/GenBank/DDBJ databases">
        <title>Genome sequencing of Paenibacillus sp. KCOM 3021 (= ChDC PVNT-B20).</title>
        <authorList>
            <person name="Kook J.-K."/>
            <person name="Park S.-N."/>
            <person name="Lim Y.K."/>
        </authorList>
    </citation>
    <scope>NUCLEOTIDE SEQUENCE [LARGE SCALE GENOMIC DNA]</scope>
    <source>
        <strain evidence="2 3">KCOM 3021</strain>
    </source>
</reference>
<proteinExistence type="predicted"/>
<organism evidence="2 3">
    <name type="scientific">Paenibacillus oralis</name>
    <dbReference type="NCBI Taxonomy" id="2490856"/>
    <lineage>
        <taxon>Bacteria</taxon>
        <taxon>Bacillati</taxon>
        <taxon>Bacillota</taxon>
        <taxon>Bacilli</taxon>
        <taxon>Bacillales</taxon>
        <taxon>Paenibacillaceae</taxon>
        <taxon>Paenibacillus</taxon>
    </lineage>
</organism>